<feature type="compositionally biased region" description="Polar residues" evidence="1">
    <location>
        <begin position="53"/>
        <end position="62"/>
    </location>
</feature>
<feature type="compositionally biased region" description="Polar residues" evidence="1">
    <location>
        <begin position="73"/>
        <end position="82"/>
    </location>
</feature>
<accession>A0ABD3WJZ7</accession>
<feature type="non-terminal residue" evidence="2">
    <location>
        <position position="1"/>
    </location>
</feature>
<evidence type="ECO:0000313" key="2">
    <source>
        <dbReference type="EMBL" id="KAL3874167.1"/>
    </source>
</evidence>
<sequence length="96" mass="10695">QLRAHDVIPLQTALDLTPSYPHFTAAQLVGNNTCSIDASAIRNSRAETDSQRQKLPNQSAIRNSRAETDSQRQKLPNQSAIRNSRAETDSQRQKLP</sequence>
<dbReference type="AlphaFoldDB" id="A0ABD3WJZ7"/>
<dbReference type="EMBL" id="JBJQND010000006">
    <property type="protein sequence ID" value="KAL3874167.1"/>
    <property type="molecule type" value="Genomic_DNA"/>
</dbReference>
<proteinExistence type="predicted"/>
<name>A0ABD3WJZ7_SINWO</name>
<feature type="region of interest" description="Disordered" evidence="1">
    <location>
        <begin position="43"/>
        <end position="96"/>
    </location>
</feature>
<comment type="caution">
    <text evidence="2">The sequence shown here is derived from an EMBL/GenBank/DDBJ whole genome shotgun (WGS) entry which is preliminary data.</text>
</comment>
<evidence type="ECO:0000313" key="3">
    <source>
        <dbReference type="Proteomes" id="UP001634394"/>
    </source>
</evidence>
<keyword evidence="3" id="KW-1185">Reference proteome</keyword>
<reference evidence="2 3" key="1">
    <citation type="submission" date="2024-11" db="EMBL/GenBank/DDBJ databases">
        <title>Chromosome-level genome assembly of the freshwater bivalve Anodonta woodiana.</title>
        <authorList>
            <person name="Chen X."/>
        </authorList>
    </citation>
    <scope>NUCLEOTIDE SEQUENCE [LARGE SCALE GENOMIC DNA]</scope>
    <source>
        <strain evidence="2">MN2024</strain>
        <tissue evidence="2">Gills</tissue>
    </source>
</reference>
<feature type="non-terminal residue" evidence="2">
    <location>
        <position position="96"/>
    </location>
</feature>
<protein>
    <submittedName>
        <fullName evidence="2">Uncharacterized protein</fullName>
    </submittedName>
</protein>
<feature type="compositionally biased region" description="Basic and acidic residues" evidence="1">
    <location>
        <begin position="84"/>
        <end position="96"/>
    </location>
</feature>
<gene>
    <name evidence="2" type="ORF">ACJMK2_037215</name>
</gene>
<organism evidence="2 3">
    <name type="scientific">Sinanodonta woodiana</name>
    <name type="common">Chinese pond mussel</name>
    <name type="synonym">Anodonta woodiana</name>
    <dbReference type="NCBI Taxonomy" id="1069815"/>
    <lineage>
        <taxon>Eukaryota</taxon>
        <taxon>Metazoa</taxon>
        <taxon>Spiralia</taxon>
        <taxon>Lophotrochozoa</taxon>
        <taxon>Mollusca</taxon>
        <taxon>Bivalvia</taxon>
        <taxon>Autobranchia</taxon>
        <taxon>Heteroconchia</taxon>
        <taxon>Palaeoheterodonta</taxon>
        <taxon>Unionida</taxon>
        <taxon>Unionoidea</taxon>
        <taxon>Unionidae</taxon>
        <taxon>Unioninae</taxon>
        <taxon>Sinanodonta</taxon>
    </lineage>
</organism>
<dbReference type="Proteomes" id="UP001634394">
    <property type="component" value="Unassembled WGS sequence"/>
</dbReference>
<evidence type="ECO:0000256" key="1">
    <source>
        <dbReference type="SAM" id="MobiDB-lite"/>
    </source>
</evidence>